<dbReference type="GO" id="GO:0005524">
    <property type="term" value="F:ATP binding"/>
    <property type="evidence" value="ECO:0007669"/>
    <property type="project" value="UniProtKB-KW"/>
</dbReference>
<dbReference type="OrthoDB" id="247245at2759"/>
<reference evidence="5" key="1">
    <citation type="journal article" date="2018" name="Nat. Microbiol.">
        <title>Leveraging single-cell genomics to expand the fungal tree of life.</title>
        <authorList>
            <person name="Ahrendt S.R."/>
            <person name="Quandt C.A."/>
            <person name="Ciobanu D."/>
            <person name="Clum A."/>
            <person name="Salamov A."/>
            <person name="Andreopoulos B."/>
            <person name="Cheng J.F."/>
            <person name="Woyke T."/>
            <person name="Pelin A."/>
            <person name="Henrissat B."/>
            <person name="Reynolds N.K."/>
            <person name="Benny G.L."/>
            <person name="Smith M.E."/>
            <person name="James T.Y."/>
            <person name="Grigoriev I.V."/>
        </authorList>
    </citation>
    <scope>NUCLEOTIDE SEQUENCE [LARGE SCALE GENOMIC DNA]</scope>
    <source>
        <strain evidence="5">Baker2002</strain>
    </source>
</reference>
<keyword evidence="3" id="KW-0812">Transmembrane</keyword>
<gene>
    <name evidence="4" type="ORF">METBISCDRAFT_13914</name>
</gene>
<dbReference type="Pfam" id="PF01121">
    <property type="entry name" value="CoaE"/>
    <property type="match status" value="1"/>
</dbReference>
<protein>
    <submittedName>
        <fullName evidence="4">CoaE-domain-containing protein</fullName>
    </submittedName>
</protein>
<dbReference type="HAMAP" id="MF_00376">
    <property type="entry name" value="Dephospho_CoA_kinase"/>
    <property type="match status" value="1"/>
</dbReference>
<dbReference type="InterPro" id="IPR001977">
    <property type="entry name" value="Depp_CoAkinase"/>
</dbReference>
<evidence type="ECO:0000256" key="1">
    <source>
        <dbReference type="ARBA" id="ARBA00022741"/>
    </source>
</evidence>
<dbReference type="PROSITE" id="PS51219">
    <property type="entry name" value="DPCK"/>
    <property type="match status" value="1"/>
</dbReference>
<organism evidence="4 5">
    <name type="scientific">Metschnikowia bicuspidata</name>
    <dbReference type="NCBI Taxonomy" id="27322"/>
    <lineage>
        <taxon>Eukaryota</taxon>
        <taxon>Fungi</taxon>
        <taxon>Dikarya</taxon>
        <taxon>Ascomycota</taxon>
        <taxon>Saccharomycotina</taxon>
        <taxon>Pichiomycetes</taxon>
        <taxon>Metschnikowiaceae</taxon>
        <taxon>Metschnikowia</taxon>
    </lineage>
</organism>
<dbReference type="NCBIfam" id="TIGR00152">
    <property type="entry name" value="dephospho-CoA kinase"/>
    <property type="match status" value="1"/>
</dbReference>
<dbReference type="Gene3D" id="3.40.50.300">
    <property type="entry name" value="P-loop containing nucleotide triphosphate hydrolases"/>
    <property type="match status" value="1"/>
</dbReference>
<accession>A0A4P9ZEM0</accession>
<dbReference type="PANTHER" id="PTHR10695">
    <property type="entry name" value="DEPHOSPHO-COA KINASE-RELATED"/>
    <property type="match status" value="1"/>
</dbReference>
<keyword evidence="3" id="KW-0472">Membrane</keyword>
<keyword evidence="2" id="KW-0067">ATP-binding</keyword>
<keyword evidence="3" id="KW-1133">Transmembrane helix</keyword>
<dbReference type="GO" id="GO:0015937">
    <property type="term" value="P:coenzyme A biosynthetic process"/>
    <property type="evidence" value="ECO:0007669"/>
    <property type="project" value="InterPro"/>
</dbReference>
<feature type="transmembrane region" description="Helical" evidence="3">
    <location>
        <begin position="203"/>
        <end position="225"/>
    </location>
</feature>
<sequence length="239" mass="26493">MLILGLTGGIACGKSTVSAHLSEKGYPIVDADVIAREVVEPGKAAYNQVVAAFLAHVPNLLNTDGTLNRAELAKAVFDNPDRLRVLNRAVHAAVKKEIAWQLITLYFQGHRLAVLDVPLLFEARLDLICGATVSVAANYDVQIERLRKRNPELSLEDAEKRIASQLSNDERNRRADMVLSNDGTVEALQAQVDEVKAALEPSWFWTYFMMLPPIGVVWGLLTLVYRAVRNYRSAKPKTD</sequence>
<evidence type="ECO:0000313" key="5">
    <source>
        <dbReference type="Proteomes" id="UP000268321"/>
    </source>
</evidence>
<evidence type="ECO:0000256" key="3">
    <source>
        <dbReference type="SAM" id="Phobius"/>
    </source>
</evidence>
<keyword evidence="1" id="KW-0547">Nucleotide-binding</keyword>
<dbReference type="InterPro" id="IPR027417">
    <property type="entry name" value="P-loop_NTPase"/>
</dbReference>
<dbReference type="Proteomes" id="UP000268321">
    <property type="component" value="Unassembled WGS sequence"/>
</dbReference>
<evidence type="ECO:0000313" key="4">
    <source>
        <dbReference type="EMBL" id="RKP31446.1"/>
    </source>
</evidence>
<dbReference type="EMBL" id="ML004441">
    <property type="protein sequence ID" value="RKP31446.1"/>
    <property type="molecule type" value="Genomic_DNA"/>
</dbReference>
<name>A0A4P9ZEM0_9ASCO</name>
<proteinExistence type="inferred from homology"/>
<dbReference type="AlphaFoldDB" id="A0A4P9ZEM0"/>
<keyword evidence="5" id="KW-1185">Reference proteome</keyword>
<dbReference type="CDD" id="cd02022">
    <property type="entry name" value="DPCK"/>
    <property type="match status" value="1"/>
</dbReference>
<dbReference type="GO" id="GO:0004140">
    <property type="term" value="F:dephospho-CoA kinase activity"/>
    <property type="evidence" value="ECO:0007669"/>
    <property type="project" value="InterPro"/>
</dbReference>
<dbReference type="PANTHER" id="PTHR10695:SF46">
    <property type="entry name" value="BIFUNCTIONAL COENZYME A SYNTHASE-RELATED"/>
    <property type="match status" value="1"/>
</dbReference>
<evidence type="ECO:0000256" key="2">
    <source>
        <dbReference type="ARBA" id="ARBA00022840"/>
    </source>
</evidence>
<dbReference type="SUPFAM" id="SSF52540">
    <property type="entry name" value="P-loop containing nucleoside triphosphate hydrolases"/>
    <property type="match status" value="1"/>
</dbReference>